<keyword evidence="3" id="KW-1185">Reference proteome</keyword>
<evidence type="ECO:0000313" key="2">
    <source>
        <dbReference type="EMBL" id="GAA4960022.1"/>
    </source>
</evidence>
<evidence type="ECO:0008006" key="4">
    <source>
        <dbReference type="Google" id="ProtNLM"/>
    </source>
</evidence>
<proteinExistence type="predicted"/>
<reference evidence="3" key="1">
    <citation type="journal article" date="2019" name="Int. J. Syst. Evol. Microbiol.">
        <title>The Global Catalogue of Microorganisms (GCM) 10K type strain sequencing project: providing services to taxonomists for standard genome sequencing and annotation.</title>
        <authorList>
            <consortium name="The Broad Institute Genomics Platform"/>
            <consortium name="The Broad Institute Genome Sequencing Center for Infectious Disease"/>
            <person name="Wu L."/>
            <person name="Ma J."/>
        </authorList>
    </citation>
    <scope>NUCLEOTIDE SEQUENCE [LARGE SCALE GENOMIC DNA]</scope>
    <source>
        <strain evidence="3">JCM 18123</strain>
    </source>
</reference>
<organism evidence="2 3">
    <name type="scientific">Streptomonospora halophila</name>
    <dbReference type="NCBI Taxonomy" id="427369"/>
    <lineage>
        <taxon>Bacteria</taxon>
        <taxon>Bacillati</taxon>
        <taxon>Actinomycetota</taxon>
        <taxon>Actinomycetes</taxon>
        <taxon>Streptosporangiales</taxon>
        <taxon>Nocardiopsidaceae</taxon>
        <taxon>Streptomonospora</taxon>
    </lineage>
</organism>
<evidence type="ECO:0000256" key="1">
    <source>
        <dbReference type="SAM" id="SignalP"/>
    </source>
</evidence>
<feature type="signal peptide" evidence="1">
    <location>
        <begin position="1"/>
        <end position="30"/>
    </location>
</feature>
<feature type="chain" id="PRO_5045432482" description="Secreted protein" evidence="1">
    <location>
        <begin position="31"/>
        <end position="111"/>
    </location>
</feature>
<comment type="caution">
    <text evidence="2">The sequence shown here is derived from an EMBL/GenBank/DDBJ whole genome shotgun (WGS) entry which is preliminary data.</text>
</comment>
<accession>A0ABP9H2D7</accession>
<dbReference type="Proteomes" id="UP001499993">
    <property type="component" value="Unassembled WGS sequence"/>
</dbReference>
<dbReference type="RefSeq" id="WP_345559621.1">
    <property type="nucleotide sequence ID" value="NZ_BAABIK010000078.1"/>
</dbReference>
<keyword evidence="1" id="KW-0732">Signal</keyword>
<gene>
    <name evidence="2" type="ORF">GCM10023224_51870</name>
</gene>
<dbReference type="EMBL" id="BAABIK010000078">
    <property type="protein sequence ID" value="GAA4960022.1"/>
    <property type="molecule type" value="Genomic_DNA"/>
</dbReference>
<evidence type="ECO:0000313" key="3">
    <source>
        <dbReference type="Proteomes" id="UP001499993"/>
    </source>
</evidence>
<protein>
    <recommendedName>
        <fullName evidence="4">Secreted protein</fullName>
    </recommendedName>
</protein>
<name>A0ABP9H2D7_9ACTN</name>
<sequence length="111" mass="11358">MRLFSATLPVISAATLSGALVLAMAGTAQAATGRVVVYKSELQALETYDNPPDGACYALPGTAHVLLNQTDSEVTIHAAPNCMLPGVAVQPNHGWHAPPSGLTGPFSFSVG</sequence>